<gene>
    <name evidence="1" type="ORF">BamIOP4010DRAFT_5876</name>
</gene>
<name>B1FPB5_9BURK</name>
<comment type="caution">
    <text evidence="1">The sequence shown here is derived from an EMBL/GenBank/DDBJ whole genome shotgun (WGS) entry which is preliminary data.</text>
</comment>
<evidence type="ECO:0000313" key="2">
    <source>
        <dbReference type="Proteomes" id="UP000005463"/>
    </source>
</evidence>
<proteinExistence type="predicted"/>
<evidence type="ECO:0000313" key="1">
    <source>
        <dbReference type="EMBL" id="EDT00611.1"/>
    </source>
</evidence>
<dbReference type="AlphaFoldDB" id="B1FPB5"/>
<dbReference type="Proteomes" id="UP000005463">
    <property type="component" value="Unassembled WGS sequence"/>
</dbReference>
<protein>
    <submittedName>
        <fullName evidence="1">Uncharacterized protein</fullName>
    </submittedName>
</protein>
<organism evidence="1 2">
    <name type="scientific">Burkholderia ambifaria IOP40-10</name>
    <dbReference type="NCBI Taxonomy" id="396596"/>
    <lineage>
        <taxon>Bacteria</taxon>
        <taxon>Pseudomonadati</taxon>
        <taxon>Pseudomonadota</taxon>
        <taxon>Betaproteobacteria</taxon>
        <taxon>Burkholderiales</taxon>
        <taxon>Burkholderiaceae</taxon>
        <taxon>Burkholderia</taxon>
        <taxon>Burkholderia cepacia complex</taxon>
    </lineage>
</organism>
<sequence>MSSELVEPIITPVFVLVTLTTLADPILPTTVPLETRLNPDSAGSIVPLLVSVTPLPVSDRAVPPISGSTERVAPGATVTLRPFVPFE</sequence>
<reference evidence="1 2" key="1">
    <citation type="submission" date="2008-03" db="EMBL/GenBank/DDBJ databases">
        <title>Sequencing of the draft genome and assembly of Burkholderia ambifaria IOP40-10.</title>
        <authorList>
            <consortium name="US DOE Joint Genome Institute (JGI-PGF)"/>
            <person name="Copeland A."/>
            <person name="Lucas S."/>
            <person name="Lapidus A."/>
            <person name="Glavina del Rio T."/>
            <person name="Dalin E."/>
            <person name="Tice H."/>
            <person name="Bruce D."/>
            <person name="Goodwin L."/>
            <person name="Pitluck S."/>
            <person name="Larimer F."/>
            <person name="Land M.L."/>
            <person name="Hauser L."/>
            <person name="Tiedje J."/>
            <person name="Richardson P."/>
        </authorList>
    </citation>
    <scope>NUCLEOTIDE SEQUENCE [LARGE SCALE GENOMIC DNA]</scope>
    <source>
        <strain evidence="1 2">IOP40-10</strain>
    </source>
</reference>
<accession>B1FPB5</accession>
<dbReference type="EMBL" id="ABLC01000263">
    <property type="protein sequence ID" value="EDT00611.1"/>
    <property type="molecule type" value="Genomic_DNA"/>
</dbReference>